<keyword evidence="6" id="KW-1185">Reference proteome</keyword>
<feature type="region of interest" description="Disordered" evidence="4">
    <location>
        <begin position="42"/>
        <end position="100"/>
    </location>
</feature>
<evidence type="ECO:0000313" key="6">
    <source>
        <dbReference type="Proteomes" id="UP001497512"/>
    </source>
</evidence>
<gene>
    <name evidence="5" type="ORF">CSSPTR1EN2_LOCUS13777</name>
</gene>
<reference evidence="5" key="1">
    <citation type="submission" date="2024-02" db="EMBL/GenBank/DDBJ databases">
        <authorList>
            <consortium name="ELIXIR-Norway"/>
            <consortium name="Elixir Norway"/>
        </authorList>
    </citation>
    <scope>NUCLEOTIDE SEQUENCE</scope>
</reference>
<dbReference type="InterPro" id="IPR002110">
    <property type="entry name" value="Ankyrin_rpt"/>
</dbReference>
<name>A0ABP0UBD0_9BRYO</name>
<proteinExistence type="predicted"/>
<dbReference type="SMART" id="SM00248">
    <property type="entry name" value="ANK"/>
    <property type="match status" value="5"/>
</dbReference>
<evidence type="ECO:0000256" key="3">
    <source>
        <dbReference type="PROSITE-ProRule" id="PRU00023"/>
    </source>
</evidence>
<sequence length="412" mass="45767">MIISEETSRTRFTQRVPIGMLSDEAPSFHNLGECMNIPVSTATPKWASDGNEPESSEATTVAAQSGDGNEPQSSDTITRGATAVSNETKSSPSQSRMAVHNHTSIDDVVHEPRMCFKVRMCCNKCEEKVKVGVFDVPDTLDHLMPLLWAFQSKDRSLVRVLLADHRVDVNAANILGQRALHTHWDEDILDRSVLHYIAEEGCVDILRQLLGKCSSHMDVNSVDSHGFTPLYLAIQNGHTGVVEVLLQLHNIDANVGAVNASHLDQPMIIKEINRIVEALEEAYLLHMVEPNIGANVSPDIPDGGIEVNVSATGRPKPFEQHHFDMCRPNLLSKTPTELSSGNLTLLHLAAMEWQTDIVCLLLKWERINVSALDTKGFAPLDYSIQKGHLEVVKLLLNKREQRSGFNYKHPDW</sequence>
<dbReference type="Proteomes" id="UP001497512">
    <property type="component" value="Chromosome 2"/>
</dbReference>
<dbReference type="SUPFAM" id="SSF48403">
    <property type="entry name" value="Ankyrin repeat"/>
    <property type="match status" value="1"/>
</dbReference>
<dbReference type="PROSITE" id="PS50297">
    <property type="entry name" value="ANK_REP_REGION"/>
    <property type="match status" value="2"/>
</dbReference>
<accession>A0ABP0UBD0</accession>
<evidence type="ECO:0000313" key="5">
    <source>
        <dbReference type="EMBL" id="CAK9217051.1"/>
    </source>
</evidence>
<dbReference type="Pfam" id="PF12796">
    <property type="entry name" value="Ank_2"/>
    <property type="match status" value="2"/>
</dbReference>
<feature type="repeat" description="ANK" evidence="3">
    <location>
        <begin position="375"/>
        <end position="398"/>
    </location>
</feature>
<dbReference type="Gene3D" id="1.25.40.20">
    <property type="entry name" value="Ankyrin repeat-containing domain"/>
    <property type="match status" value="2"/>
</dbReference>
<dbReference type="PANTHER" id="PTHR24198:SF165">
    <property type="entry name" value="ANKYRIN REPEAT-CONTAINING PROTEIN-RELATED"/>
    <property type="match status" value="1"/>
</dbReference>
<feature type="compositionally biased region" description="Polar residues" evidence="4">
    <location>
        <begin position="56"/>
        <end position="96"/>
    </location>
</feature>
<evidence type="ECO:0000256" key="2">
    <source>
        <dbReference type="ARBA" id="ARBA00023043"/>
    </source>
</evidence>
<dbReference type="EMBL" id="OZ019894">
    <property type="protein sequence ID" value="CAK9217051.1"/>
    <property type="molecule type" value="Genomic_DNA"/>
</dbReference>
<dbReference type="PANTHER" id="PTHR24198">
    <property type="entry name" value="ANKYRIN REPEAT AND PROTEIN KINASE DOMAIN-CONTAINING PROTEIN"/>
    <property type="match status" value="1"/>
</dbReference>
<protein>
    <submittedName>
        <fullName evidence="5">Uncharacterized protein</fullName>
    </submittedName>
</protein>
<keyword evidence="2 3" id="KW-0040">ANK repeat</keyword>
<organism evidence="5 6">
    <name type="scientific">Sphagnum troendelagicum</name>
    <dbReference type="NCBI Taxonomy" id="128251"/>
    <lineage>
        <taxon>Eukaryota</taxon>
        <taxon>Viridiplantae</taxon>
        <taxon>Streptophyta</taxon>
        <taxon>Embryophyta</taxon>
        <taxon>Bryophyta</taxon>
        <taxon>Sphagnophytina</taxon>
        <taxon>Sphagnopsida</taxon>
        <taxon>Sphagnales</taxon>
        <taxon>Sphagnaceae</taxon>
        <taxon>Sphagnum</taxon>
    </lineage>
</organism>
<keyword evidence="1" id="KW-0677">Repeat</keyword>
<dbReference type="PROSITE" id="PS50088">
    <property type="entry name" value="ANK_REPEAT"/>
    <property type="match status" value="2"/>
</dbReference>
<dbReference type="InterPro" id="IPR036770">
    <property type="entry name" value="Ankyrin_rpt-contain_sf"/>
</dbReference>
<evidence type="ECO:0000256" key="1">
    <source>
        <dbReference type="ARBA" id="ARBA00022737"/>
    </source>
</evidence>
<evidence type="ECO:0000256" key="4">
    <source>
        <dbReference type="SAM" id="MobiDB-lite"/>
    </source>
</evidence>
<feature type="repeat" description="ANK" evidence="3">
    <location>
        <begin position="225"/>
        <end position="247"/>
    </location>
</feature>